<dbReference type="AlphaFoldDB" id="A0AAV1AC16"/>
<evidence type="ECO:0000313" key="1">
    <source>
        <dbReference type="EMBL" id="CAI8606585.1"/>
    </source>
</evidence>
<accession>A0AAV1AC16</accession>
<protein>
    <submittedName>
        <fullName evidence="1">Uncharacterized protein</fullName>
    </submittedName>
</protein>
<name>A0AAV1AC16_VICFA</name>
<dbReference type="EMBL" id="OX451738">
    <property type="protein sequence ID" value="CAI8606585.1"/>
    <property type="molecule type" value="Genomic_DNA"/>
</dbReference>
<evidence type="ECO:0000313" key="2">
    <source>
        <dbReference type="Proteomes" id="UP001157006"/>
    </source>
</evidence>
<organism evidence="1 2">
    <name type="scientific">Vicia faba</name>
    <name type="common">Broad bean</name>
    <name type="synonym">Faba vulgaris</name>
    <dbReference type="NCBI Taxonomy" id="3906"/>
    <lineage>
        <taxon>Eukaryota</taxon>
        <taxon>Viridiplantae</taxon>
        <taxon>Streptophyta</taxon>
        <taxon>Embryophyta</taxon>
        <taxon>Tracheophyta</taxon>
        <taxon>Spermatophyta</taxon>
        <taxon>Magnoliopsida</taxon>
        <taxon>eudicotyledons</taxon>
        <taxon>Gunneridae</taxon>
        <taxon>Pentapetalae</taxon>
        <taxon>rosids</taxon>
        <taxon>fabids</taxon>
        <taxon>Fabales</taxon>
        <taxon>Fabaceae</taxon>
        <taxon>Papilionoideae</taxon>
        <taxon>50 kb inversion clade</taxon>
        <taxon>NPAAA clade</taxon>
        <taxon>Hologalegina</taxon>
        <taxon>IRL clade</taxon>
        <taxon>Fabeae</taxon>
        <taxon>Vicia</taxon>
    </lineage>
</organism>
<proteinExistence type="predicted"/>
<reference evidence="1 2" key="1">
    <citation type="submission" date="2023-01" db="EMBL/GenBank/DDBJ databases">
        <authorList>
            <person name="Kreplak J."/>
        </authorList>
    </citation>
    <scope>NUCLEOTIDE SEQUENCE [LARGE SCALE GENOMIC DNA]</scope>
</reference>
<sequence length="152" mass="17075">MSGLAGYNKLKVVSGIGEHFKEFRCGSICKEIIHIEEQLNKDEMWDPSEESVSKYKALEEQRSNLLRTEEIMWRLRSPSNVQATCEVVKNKLSEENKVWCGAVFTGMEVEEALFQMHPLKAPSPDGLLGLFFFKILAHCGGGGEKAGFGDFE</sequence>
<gene>
    <name evidence="1" type="ORF">VFH_III237080</name>
</gene>
<dbReference type="Proteomes" id="UP001157006">
    <property type="component" value="Chromosome 3"/>
</dbReference>
<keyword evidence="2" id="KW-1185">Reference proteome</keyword>